<accession>A0A4Y2G832</accession>
<evidence type="ECO:0000256" key="1">
    <source>
        <dbReference type="SAM" id="Phobius"/>
    </source>
</evidence>
<keyword evidence="1" id="KW-0472">Membrane</keyword>
<keyword evidence="1" id="KW-1133">Transmembrane helix</keyword>
<protein>
    <submittedName>
        <fullName evidence="2">Uncharacterized protein</fullName>
    </submittedName>
</protein>
<evidence type="ECO:0000313" key="3">
    <source>
        <dbReference type="Proteomes" id="UP000499080"/>
    </source>
</evidence>
<sequence length="137" mass="15472">MYLSDGRCNSSSAKAGVLMAITGNGPTASEGGTHYHRQRESPSHYYTHQGSENQFTFRWLLLLVLVVSCSGTFFVEKTVIGDVHRIFLSCKLFHNINIYSHTFYISKTVLHLTEHVLCMNHLILLTERWIDCGGPIP</sequence>
<keyword evidence="3" id="KW-1185">Reference proteome</keyword>
<keyword evidence="1" id="KW-0812">Transmembrane</keyword>
<gene>
    <name evidence="2" type="ORF">AVEN_32524_1</name>
</gene>
<feature type="transmembrane region" description="Helical" evidence="1">
    <location>
        <begin position="56"/>
        <end position="75"/>
    </location>
</feature>
<proteinExistence type="predicted"/>
<name>A0A4Y2G832_ARAVE</name>
<evidence type="ECO:0000313" key="2">
    <source>
        <dbReference type="EMBL" id="GBM49397.1"/>
    </source>
</evidence>
<organism evidence="2 3">
    <name type="scientific">Araneus ventricosus</name>
    <name type="common">Orbweaver spider</name>
    <name type="synonym">Epeira ventricosa</name>
    <dbReference type="NCBI Taxonomy" id="182803"/>
    <lineage>
        <taxon>Eukaryota</taxon>
        <taxon>Metazoa</taxon>
        <taxon>Ecdysozoa</taxon>
        <taxon>Arthropoda</taxon>
        <taxon>Chelicerata</taxon>
        <taxon>Arachnida</taxon>
        <taxon>Araneae</taxon>
        <taxon>Araneomorphae</taxon>
        <taxon>Entelegynae</taxon>
        <taxon>Araneoidea</taxon>
        <taxon>Araneidae</taxon>
        <taxon>Araneus</taxon>
    </lineage>
</organism>
<dbReference type="EMBL" id="BGPR01001253">
    <property type="protein sequence ID" value="GBM49397.1"/>
    <property type="molecule type" value="Genomic_DNA"/>
</dbReference>
<reference evidence="2 3" key="1">
    <citation type="journal article" date="2019" name="Sci. Rep.">
        <title>Orb-weaving spider Araneus ventricosus genome elucidates the spidroin gene catalogue.</title>
        <authorList>
            <person name="Kono N."/>
            <person name="Nakamura H."/>
            <person name="Ohtoshi R."/>
            <person name="Moran D.A.P."/>
            <person name="Shinohara A."/>
            <person name="Yoshida Y."/>
            <person name="Fujiwara M."/>
            <person name="Mori M."/>
            <person name="Tomita M."/>
            <person name="Arakawa K."/>
        </authorList>
    </citation>
    <scope>NUCLEOTIDE SEQUENCE [LARGE SCALE GENOMIC DNA]</scope>
</reference>
<dbReference type="AlphaFoldDB" id="A0A4Y2G832"/>
<dbReference type="Proteomes" id="UP000499080">
    <property type="component" value="Unassembled WGS sequence"/>
</dbReference>
<comment type="caution">
    <text evidence="2">The sequence shown here is derived from an EMBL/GenBank/DDBJ whole genome shotgun (WGS) entry which is preliminary data.</text>
</comment>